<gene>
    <name evidence="1" type="ORF">FN846DRAFT_915140</name>
</gene>
<name>A0A5J5EBG8_9PEZI</name>
<sequence length="130" mass="14697">MSAPINCRPEARVGFDITPNFHTVRSEQSILLELYARTFGIQVPPLKFVVPGDNRIYFIPSEYVKTYGDMKMAVADKLQIDVDGVLDMSLDRSQPSEWQSVSSAWPYCFGKFTVIGQAMFADPILTVVWK</sequence>
<evidence type="ECO:0000313" key="2">
    <source>
        <dbReference type="Proteomes" id="UP000326924"/>
    </source>
</evidence>
<dbReference type="InParanoid" id="A0A5J5EBG8"/>
<proteinExistence type="predicted"/>
<dbReference type="Proteomes" id="UP000326924">
    <property type="component" value="Unassembled WGS sequence"/>
</dbReference>
<protein>
    <submittedName>
        <fullName evidence="1">Uncharacterized protein</fullName>
    </submittedName>
</protein>
<accession>A0A5J5EBG8</accession>
<organism evidence="1 2">
    <name type="scientific">Sphaerosporella brunnea</name>
    <dbReference type="NCBI Taxonomy" id="1250544"/>
    <lineage>
        <taxon>Eukaryota</taxon>
        <taxon>Fungi</taxon>
        <taxon>Dikarya</taxon>
        <taxon>Ascomycota</taxon>
        <taxon>Pezizomycotina</taxon>
        <taxon>Pezizomycetes</taxon>
        <taxon>Pezizales</taxon>
        <taxon>Pyronemataceae</taxon>
        <taxon>Sphaerosporella</taxon>
    </lineage>
</organism>
<reference evidence="1 2" key="1">
    <citation type="submission" date="2019-09" db="EMBL/GenBank/DDBJ databases">
        <title>Draft genome of the ectomycorrhizal ascomycete Sphaerosporella brunnea.</title>
        <authorList>
            <consortium name="DOE Joint Genome Institute"/>
            <person name="Benucci G.M."/>
            <person name="Marozzi G."/>
            <person name="Antonielli L."/>
            <person name="Sanchez S."/>
            <person name="Marco P."/>
            <person name="Wang X."/>
            <person name="Falini L.B."/>
            <person name="Barry K."/>
            <person name="Haridas S."/>
            <person name="Lipzen A."/>
            <person name="Labutti K."/>
            <person name="Grigoriev I.V."/>
            <person name="Murat C."/>
            <person name="Martin F."/>
            <person name="Albertini E."/>
            <person name="Donnini D."/>
            <person name="Bonito G."/>
        </authorList>
    </citation>
    <scope>NUCLEOTIDE SEQUENCE [LARGE SCALE GENOMIC DNA]</scope>
    <source>
        <strain evidence="1 2">Sb_GMNB300</strain>
    </source>
</reference>
<keyword evidence="2" id="KW-1185">Reference proteome</keyword>
<comment type="caution">
    <text evidence="1">The sequence shown here is derived from an EMBL/GenBank/DDBJ whole genome shotgun (WGS) entry which is preliminary data.</text>
</comment>
<dbReference type="EMBL" id="VXIS01000677">
    <property type="protein sequence ID" value="KAA8892604.1"/>
    <property type="molecule type" value="Genomic_DNA"/>
</dbReference>
<dbReference type="AlphaFoldDB" id="A0A5J5EBG8"/>
<evidence type="ECO:0000313" key="1">
    <source>
        <dbReference type="EMBL" id="KAA8892604.1"/>
    </source>
</evidence>